<dbReference type="SUPFAM" id="SSF53335">
    <property type="entry name" value="S-adenosyl-L-methionine-dependent methyltransferases"/>
    <property type="match status" value="1"/>
</dbReference>
<keyword evidence="4" id="KW-1185">Reference proteome</keyword>
<dbReference type="PROSITE" id="PS00092">
    <property type="entry name" value="N6_MTASE"/>
    <property type="match status" value="1"/>
</dbReference>
<dbReference type="GO" id="GO:0009007">
    <property type="term" value="F:site-specific DNA-methyltransferase (adenine-specific) activity"/>
    <property type="evidence" value="ECO:0007669"/>
    <property type="project" value="UniProtKB-EC"/>
</dbReference>
<dbReference type="EMBL" id="JAUSUG010000011">
    <property type="protein sequence ID" value="MDQ0255578.1"/>
    <property type="molecule type" value="Genomic_DNA"/>
</dbReference>
<protein>
    <submittedName>
        <fullName evidence="3">Type I restriction enzyme M protein</fullName>
        <ecNumber evidence="3">2.1.1.72</ecNumber>
    </submittedName>
</protein>
<dbReference type="EC" id="2.1.1.72" evidence="3"/>
<proteinExistence type="predicted"/>
<reference evidence="3 4" key="1">
    <citation type="submission" date="2023-07" db="EMBL/GenBank/DDBJ databases">
        <title>Genomic Encyclopedia of Type Strains, Phase IV (KMG-IV): sequencing the most valuable type-strain genomes for metagenomic binning, comparative biology and taxonomic classification.</title>
        <authorList>
            <person name="Goeker M."/>
        </authorList>
    </citation>
    <scope>NUCLEOTIDE SEQUENCE [LARGE SCALE GENOMIC DNA]</scope>
    <source>
        <strain evidence="3 4">DSM 9768</strain>
    </source>
</reference>
<organism evidence="3 4">
    <name type="scientific">Evansella vedderi</name>
    <dbReference type="NCBI Taxonomy" id="38282"/>
    <lineage>
        <taxon>Bacteria</taxon>
        <taxon>Bacillati</taxon>
        <taxon>Bacillota</taxon>
        <taxon>Bacilli</taxon>
        <taxon>Bacillales</taxon>
        <taxon>Bacillaceae</taxon>
        <taxon>Evansella</taxon>
    </lineage>
</organism>
<dbReference type="CDD" id="cd02440">
    <property type="entry name" value="AdoMet_MTases"/>
    <property type="match status" value="1"/>
</dbReference>
<comment type="caution">
    <text evidence="3">The sequence shown here is derived from an EMBL/GenBank/DDBJ whole genome shotgun (WGS) entry which is preliminary data.</text>
</comment>
<gene>
    <name evidence="3" type="ORF">J2S74_002960</name>
</gene>
<dbReference type="InterPro" id="IPR029063">
    <property type="entry name" value="SAM-dependent_MTases_sf"/>
</dbReference>
<keyword evidence="3" id="KW-0489">Methyltransferase</keyword>
<evidence type="ECO:0000259" key="2">
    <source>
        <dbReference type="Pfam" id="PF02384"/>
    </source>
</evidence>
<dbReference type="GO" id="GO:0032259">
    <property type="term" value="P:methylation"/>
    <property type="evidence" value="ECO:0007669"/>
    <property type="project" value="UniProtKB-KW"/>
</dbReference>
<dbReference type="InterPro" id="IPR052916">
    <property type="entry name" value="Type-I_RE_MTase_Subunit"/>
</dbReference>
<dbReference type="Gene3D" id="3.40.50.150">
    <property type="entry name" value="Vaccinia Virus protein VP39"/>
    <property type="match status" value="1"/>
</dbReference>
<dbReference type="PANTHER" id="PTHR42998">
    <property type="entry name" value="TYPE I RESTRICTION ENZYME HINDVIIP M PROTEIN-RELATED"/>
    <property type="match status" value="1"/>
</dbReference>
<dbReference type="InterPro" id="IPR002052">
    <property type="entry name" value="DNA_methylase_N6_adenine_CS"/>
</dbReference>
<dbReference type="PANTHER" id="PTHR42998:SF1">
    <property type="entry name" value="TYPE I RESTRICTION ENZYME HINDI METHYLASE SUBUNIT"/>
    <property type="match status" value="1"/>
</dbReference>
<feature type="domain" description="DNA methylase adenine-specific" evidence="2">
    <location>
        <begin position="44"/>
        <end position="278"/>
    </location>
</feature>
<sequence>MGRKESKRFADNKKVRELLQKDEWTKEEEEFIRLSYSGYGALNSSGSHLGQYFTPQKIVSFIHNLLDIPTGATVCEPSCGGGGFLNGLTDGVDIKACELAYEAAEVAQRLYPYAQIEQGDGLEFLEKHKESFNYIIGNPPYGSAIEAKSRFANKKGKVDPVVVFLEKGIEALQEGGILAMVVPDNILSDNKFQSFRAWALENALLLTSISLPTETFYFAGTSTKTSVIVLQKPVESIDYGDYPVMMAVCENVGWDSRGREISENDLPQILFEWKLFMQERSEHIERLNDTDIEEVDIPTPSLEEVNIVRDSTGQLQFDLIS</sequence>
<evidence type="ECO:0000313" key="3">
    <source>
        <dbReference type="EMBL" id="MDQ0255578.1"/>
    </source>
</evidence>
<accession>A0ABT9ZYR3</accession>
<keyword evidence="1" id="KW-0680">Restriction system</keyword>
<evidence type="ECO:0000313" key="4">
    <source>
        <dbReference type="Proteomes" id="UP001230005"/>
    </source>
</evidence>
<dbReference type="PRINTS" id="PR00507">
    <property type="entry name" value="N12N6MTFRASE"/>
</dbReference>
<evidence type="ECO:0000256" key="1">
    <source>
        <dbReference type="ARBA" id="ARBA00022747"/>
    </source>
</evidence>
<dbReference type="InterPro" id="IPR003356">
    <property type="entry name" value="DNA_methylase_A-5"/>
</dbReference>
<dbReference type="Pfam" id="PF02384">
    <property type="entry name" value="N6_Mtase"/>
    <property type="match status" value="1"/>
</dbReference>
<name>A0ABT9ZYR3_9BACI</name>
<dbReference type="Proteomes" id="UP001230005">
    <property type="component" value="Unassembled WGS sequence"/>
</dbReference>
<keyword evidence="3" id="KW-0808">Transferase</keyword>
<dbReference type="RefSeq" id="WP_307326559.1">
    <property type="nucleotide sequence ID" value="NZ_JAUSUG010000011.1"/>
</dbReference>